<dbReference type="AlphaFoldDB" id="K6YE01"/>
<evidence type="ECO:0000313" key="2">
    <source>
        <dbReference type="Proteomes" id="UP000006334"/>
    </source>
</evidence>
<dbReference type="Proteomes" id="UP000006334">
    <property type="component" value="Unassembled WGS sequence"/>
</dbReference>
<gene>
    <name evidence="1" type="ORF">GLIP_3771</name>
</gene>
<organism evidence="1 2">
    <name type="scientific">Aliiglaciecola lipolytica E3</name>
    <dbReference type="NCBI Taxonomy" id="1127673"/>
    <lineage>
        <taxon>Bacteria</taxon>
        <taxon>Pseudomonadati</taxon>
        <taxon>Pseudomonadota</taxon>
        <taxon>Gammaproteobacteria</taxon>
        <taxon>Alteromonadales</taxon>
        <taxon>Alteromonadaceae</taxon>
        <taxon>Aliiglaciecola</taxon>
    </lineage>
</organism>
<name>K6YE01_9ALTE</name>
<dbReference type="STRING" id="1127673.GLIP_3771"/>
<dbReference type="EMBL" id="BAEN01000068">
    <property type="protein sequence ID" value="GAC16382.1"/>
    <property type="molecule type" value="Genomic_DNA"/>
</dbReference>
<accession>K6YE01</accession>
<sequence>MLGFDASFEVVDDCIYLKSLMTTHDDNHIALPIEPTGESSIETDVEWEHVSLEDLIKPAPGVGKSGPPPELNGINPQKSYAKQWFYEDVMMPLTYTGSLHLSTREMLETAINDELFQAPNGWLLECDNGRVIEARKIDNLNALFDEKT</sequence>
<comment type="caution">
    <text evidence="1">The sequence shown here is derived from an EMBL/GenBank/DDBJ whole genome shotgun (WGS) entry which is preliminary data.</text>
</comment>
<keyword evidence="2" id="KW-1185">Reference proteome</keyword>
<evidence type="ECO:0000313" key="1">
    <source>
        <dbReference type="EMBL" id="GAC16382.1"/>
    </source>
</evidence>
<proteinExistence type="predicted"/>
<reference evidence="1 2" key="1">
    <citation type="journal article" date="2017" name="Antonie Van Leeuwenhoek">
        <title>Rhizobium rhizosphaerae sp. nov., a novel species isolated from rice rhizosphere.</title>
        <authorList>
            <person name="Zhao J.J."/>
            <person name="Zhang J."/>
            <person name="Zhang R.J."/>
            <person name="Zhang C.W."/>
            <person name="Yin H.Q."/>
            <person name="Zhang X.X."/>
        </authorList>
    </citation>
    <scope>NUCLEOTIDE SEQUENCE [LARGE SCALE GENOMIC DNA]</scope>
    <source>
        <strain evidence="1 2">E3</strain>
    </source>
</reference>
<protein>
    <submittedName>
        <fullName evidence="1">Uncharacterized protein</fullName>
    </submittedName>
</protein>